<dbReference type="GO" id="GO:0050380">
    <property type="term" value="F:undecaprenyl-diphosphatase activity"/>
    <property type="evidence" value="ECO:0007669"/>
    <property type="project" value="InterPro"/>
</dbReference>
<protein>
    <submittedName>
        <fullName evidence="3">Undecaprenyl-diphosphatase</fullName>
    </submittedName>
</protein>
<feature type="transmembrane region" description="Helical" evidence="1">
    <location>
        <begin position="124"/>
        <end position="143"/>
    </location>
</feature>
<evidence type="ECO:0000313" key="3">
    <source>
        <dbReference type="EMBL" id="QIZ10579.1"/>
    </source>
</evidence>
<keyword evidence="1" id="KW-0812">Transmembrane</keyword>
<dbReference type="Gene3D" id="1.20.144.10">
    <property type="entry name" value="Phosphatidic acid phosphatase type 2/haloperoxidase"/>
    <property type="match status" value="1"/>
</dbReference>
<dbReference type="InterPro" id="IPR000326">
    <property type="entry name" value="PAP2/HPO"/>
</dbReference>
<feature type="transmembrane region" description="Helical" evidence="1">
    <location>
        <begin position="149"/>
        <end position="168"/>
    </location>
</feature>
<reference evidence="3 4" key="1">
    <citation type="submission" date="2020-04" db="EMBL/GenBank/DDBJ databases">
        <title>Genome-Wide Identification of 5-Methylcytosine Sites in Bacterial Genomes By High-Throughput Sequencing of MspJI Restriction Fragments.</title>
        <authorList>
            <person name="Wu V."/>
        </authorList>
    </citation>
    <scope>NUCLEOTIDE SEQUENCE [LARGE SCALE GENOMIC DNA]</scope>
    <source>
        <strain evidence="3 4">S2</strain>
    </source>
</reference>
<dbReference type="PANTHER" id="PTHR14969">
    <property type="entry name" value="SPHINGOSINE-1-PHOSPHATE PHOSPHOHYDROLASE"/>
    <property type="match status" value="1"/>
</dbReference>
<dbReference type="InterPro" id="IPR036938">
    <property type="entry name" value="PAP2/HPO_sf"/>
</dbReference>
<organism evidence="3 4">
    <name type="scientific">Priestia megaterium</name>
    <name type="common">Bacillus megaterium</name>
    <dbReference type="NCBI Taxonomy" id="1404"/>
    <lineage>
        <taxon>Bacteria</taxon>
        <taxon>Bacillati</taxon>
        <taxon>Bacillota</taxon>
        <taxon>Bacilli</taxon>
        <taxon>Bacillales</taxon>
        <taxon>Bacillaceae</taxon>
        <taxon>Priestia</taxon>
    </lineage>
</organism>
<feature type="domain" description="Phosphatidic acid phosphatase type 2/haloperoxidase" evidence="2">
    <location>
        <begin position="57"/>
        <end position="164"/>
    </location>
</feature>
<dbReference type="SUPFAM" id="SSF48317">
    <property type="entry name" value="Acid phosphatase/Vanadium-dependent haloperoxidase"/>
    <property type="match status" value="1"/>
</dbReference>
<dbReference type="EMBL" id="CP051128">
    <property type="protein sequence ID" value="QIZ10579.1"/>
    <property type="molecule type" value="Genomic_DNA"/>
</dbReference>
<feature type="transmembrane region" description="Helical" evidence="1">
    <location>
        <begin position="25"/>
        <end position="46"/>
    </location>
</feature>
<name>A0A6H1PAG3_PRIMG</name>
<keyword evidence="1" id="KW-1133">Transmembrane helix</keyword>
<dbReference type="GO" id="GO:0005886">
    <property type="term" value="C:plasma membrane"/>
    <property type="evidence" value="ECO:0007669"/>
    <property type="project" value="InterPro"/>
</dbReference>
<evidence type="ECO:0000259" key="2">
    <source>
        <dbReference type="SMART" id="SM00014"/>
    </source>
</evidence>
<dbReference type="Proteomes" id="UP000501868">
    <property type="component" value="Chromosome"/>
</dbReference>
<keyword evidence="1" id="KW-0472">Membrane</keyword>
<proteinExistence type="predicted"/>
<reference evidence="3 4" key="2">
    <citation type="submission" date="2020-04" db="EMBL/GenBank/DDBJ databases">
        <authorList>
            <person name="Fomenkov A."/>
            <person name="Anton B.P."/>
            <person name="Roberts R.J."/>
        </authorList>
    </citation>
    <scope>NUCLEOTIDE SEQUENCE [LARGE SCALE GENOMIC DNA]</scope>
    <source>
        <strain evidence="3 4">S2</strain>
    </source>
</reference>
<evidence type="ECO:0000256" key="1">
    <source>
        <dbReference type="SAM" id="Phobius"/>
    </source>
</evidence>
<dbReference type="SMART" id="SM00014">
    <property type="entry name" value="acidPPc"/>
    <property type="match status" value="1"/>
</dbReference>
<dbReference type="AlphaFoldDB" id="A0A6H1PAG3"/>
<accession>A0A6H1PAG3</accession>
<evidence type="ECO:0000313" key="4">
    <source>
        <dbReference type="Proteomes" id="UP000501868"/>
    </source>
</evidence>
<dbReference type="CDD" id="cd03385">
    <property type="entry name" value="PAP2_BcrC_like"/>
    <property type="match status" value="1"/>
</dbReference>
<dbReference type="PANTHER" id="PTHR14969:SF58">
    <property type="entry name" value="UNDECAPRENYL-DIPHOSPHATASE BCRC"/>
    <property type="match status" value="1"/>
</dbReference>
<dbReference type="InterPro" id="IPR033879">
    <property type="entry name" value="UPP_Pase"/>
</dbReference>
<dbReference type="Pfam" id="PF01569">
    <property type="entry name" value="PAP2"/>
    <property type="match status" value="1"/>
</dbReference>
<sequence length="201" mass="23282">MSHLDYGIFQIINHLAVSERFLNPLMIFLAEKADYLFFAGIIFYWFYRKSSQNRKMVVEAILAACVALSINGEIGHFFYRNRPFVTHHVNWLIPHVKNASFPSDHATAAFVIATAIWNWKRRDGWLWLVLAAGIALSRVWTGVHYPLDVAAGMLIGASVAFAIHFLLLRFEEINKVIVWLIEYYEKIESNLLKKSNLVRKR</sequence>
<gene>
    <name evidence="3" type="ORF">HFZ78_30850</name>
</gene>